<keyword evidence="1" id="KW-0378">Hydrolase</keyword>
<keyword evidence="1" id="KW-0645">Protease</keyword>
<dbReference type="GO" id="GO:0008233">
    <property type="term" value="F:peptidase activity"/>
    <property type="evidence" value="ECO:0007669"/>
    <property type="project" value="UniProtKB-KW"/>
</dbReference>
<dbReference type="AlphaFoldDB" id="A0A0B0MTU1"/>
<sequence>MTHLDCLKACDGFSRKTRKNHRNLFCKNPLSEATISQIQDSRQDLLWPSHIHLFLADHIAHKTQMKVLLASVVLFTRVQVNHSVKSKRKIFVAMQNLTFPMFPL</sequence>
<keyword evidence="2" id="KW-1185">Reference proteome</keyword>
<proteinExistence type="predicted"/>
<evidence type="ECO:0000313" key="1">
    <source>
        <dbReference type="EMBL" id="KHG02336.1"/>
    </source>
</evidence>
<reference evidence="2" key="1">
    <citation type="submission" date="2014-09" db="EMBL/GenBank/DDBJ databases">
        <authorList>
            <person name="Mudge J."/>
            <person name="Ramaraj T."/>
            <person name="Lindquist I.E."/>
            <person name="Bharti A.K."/>
            <person name="Sundararajan A."/>
            <person name="Cameron C.T."/>
            <person name="Woodward J.E."/>
            <person name="May G.D."/>
            <person name="Brubaker C."/>
            <person name="Broadhvest J."/>
            <person name="Wilkins T.A."/>
        </authorList>
    </citation>
    <scope>NUCLEOTIDE SEQUENCE</scope>
    <source>
        <strain evidence="2">cv. AKA8401</strain>
    </source>
</reference>
<dbReference type="GO" id="GO:0005524">
    <property type="term" value="F:ATP binding"/>
    <property type="evidence" value="ECO:0007669"/>
    <property type="project" value="UniProtKB-KW"/>
</dbReference>
<evidence type="ECO:0000313" key="2">
    <source>
        <dbReference type="Proteomes" id="UP000032142"/>
    </source>
</evidence>
<name>A0A0B0MTU1_GOSAR</name>
<keyword evidence="1" id="KW-0547">Nucleotide-binding</keyword>
<accession>A0A0B0MTU1</accession>
<protein>
    <submittedName>
        <fullName evidence="1">Atp-dependent clp protease atp-binding subunit clpx</fullName>
    </submittedName>
</protein>
<gene>
    <name evidence="1" type="ORF">F383_26248</name>
</gene>
<organism evidence="1 2">
    <name type="scientific">Gossypium arboreum</name>
    <name type="common">Tree cotton</name>
    <name type="synonym">Gossypium nanking</name>
    <dbReference type="NCBI Taxonomy" id="29729"/>
    <lineage>
        <taxon>Eukaryota</taxon>
        <taxon>Viridiplantae</taxon>
        <taxon>Streptophyta</taxon>
        <taxon>Embryophyta</taxon>
        <taxon>Tracheophyta</taxon>
        <taxon>Spermatophyta</taxon>
        <taxon>Magnoliopsida</taxon>
        <taxon>eudicotyledons</taxon>
        <taxon>Gunneridae</taxon>
        <taxon>Pentapetalae</taxon>
        <taxon>rosids</taxon>
        <taxon>malvids</taxon>
        <taxon>Malvales</taxon>
        <taxon>Malvaceae</taxon>
        <taxon>Malvoideae</taxon>
        <taxon>Gossypium</taxon>
    </lineage>
</organism>
<keyword evidence="1" id="KW-0067">ATP-binding</keyword>
<dbReference type="Proteomes" id="UP000032142">
    <property type="component" value="Unassembled WGS sequence"/>
</dbReference>
<dbReference type="GO" id="GO:0006508">
    <property type="term" value="P:proteolysis"/>
    <property type="evidence" value="ECO:0007669"/>
    <property type="project" value="UniProtKB-KW"/>
</dbReference>
<comment type="caution">
    <text evidence="1">The sequence shown here is derived from an EMBL/GenBank/DDBJ whole genome shotgun (WGS) entry which is preliminary data.</text>
</comment>
<dbReference type="EMBL" id="JRRC01258608">
    <property type="protein sequence ID" value="KHG02336.1"/>
    <property type="molecule type" value="Genomic_DNA"/>
</dbReference>